<sequence length="120" mass="13671">MEFQELGHYESVFGPCVTIGGKKESDNIITSRTSRDFVLTQLKDIIQNVIDGEQVSVYLFGSWAREEEKQSSDIDIALEAIHPISALKWLDLQEQVAESRFLTKWKLLTLPMQALSLPKM</sequence>
<dbReference type="SUPFAM" id="SSF81301">
    <property type="entry name" value="Nucleotidyltransferase"/>
    <property type="match status" value="1"/>
</dbReference>
<dbReference type="Proteomes" id="UP000830326">
    <property type="component" value="Chromosome"/>
</dbReference>
<proteinExistence type="predicted"/>
<name>A0ABY4H970_9BACI</name>
<feature type="domain" description="Polymerase beta nucleotidyltransferase" evidence="1">
    <location>
        <begin position="53"/>
        <end position="111"/>
    </location>
</feature>
<protein>
    <submittedName>
        <fullName evidence="2">Nucleotidyltransferase domain-containing protein</fullName>
    </submittedName>
</protein>
<dbReference type="EMBL" id="CP095075">
    <property type="protein sequence ID" value="UOR11426.1"/>
    <property type="molecule type" value="Genomic_DNA"/>
</dbReference>
<organism evidence="2 3">
    <name type="scientific">Halobacillus amylolyticus</name>
    <dbReference type="NCBI Taxonomy" id="2932259"/>
    <lineage>
        <taxon>Bacteria</taxon>
        <taxon>Bacillati</taxon>
        <taxon>Bacillota</taxon>
        <taxon>Bacilli</taxon>
        <taxon>Bacillales</taxon>
        <taxon>Bacillaceae</taxon>
        <taxon>Halobacillus</taxon>
    </lineage>
</organism>
<reference evidence="2" key="1">
    <citation type="submission" date="2022-04" db="EMBL/GenBank/DDBJ databases">
        <title>Halobacillus sp. isolated from saltern.</title>
        <authorList>
            <person name="Won M."/>
            <person name="Lee C.-M."/>
            <person name="Woen H.-Y."/>
            <person name="Kwon S.-W."/>
        </authorList>
    </citation>
    <scope>NUCLEOTIDE SEQUENCE</scope>
    <source>
        <strain evidence="2">SSHM10-5</strain>
    </source>
</reference>
<gene>
    <name evidence="2" type="ORF">MUO15_17795</name>
</gene>
<dbReference type="InterPro" id="IPR043519">
    <property type="entry name" value="NT_sf"/>
</dbReference>
<evidence type="ECO:0000313" key="3">
    <source>
        <dbReference type="Proteomes" id="UP000830326"/>
    </source>
</evidence>
<keyword evidence="3" id="KW-1185">Reference proteome</keyword>
<evidence type="ECO:0000259" key="1">
    <source>
        <dbReference type="Pfam" id="PF18765"/>
    </source>
</evidence>
<dbReference type="Gene3D" id="3.30.460.10">
    <property type="entry name" value="Beta Polymerase, domain 2"/>
    <property type="match status" value="1"/>
</dbReference>
<dbReference type="InterPro" id="IPR041633">
    <property type="entry name" value="Polbeta"/>
</dbReference>
<dbReference type="CDD" id="cd05403">
    <property type="entry name" value="NT_KNTase_like"/>
    <property type="match status" value="1"/>
</dbReference>
<accession>A0ABY4H970</accession>
<evidence type="ECO:0000313" key="2">
    <source>
        <dbReference type="EMBL" id="UOR11426.1"/>
    </source>
</evidence>
<dbReference type="RefSeq" id="WP_245031377.1">
    <property type="nucleotide sequence ID" value="NZ_CP095075.1"/>
</dbReference>
<dbReference type="Pfam" id="PF18765">
    <property type="entry name" value="Polbeta"/>
    <property type="match status" value="1"/>
</dbReference>